<evidence type="ECO:0000259" key="2">
    <source>
        <dbReference type="Pfam" id="PF01833"/>
    </source>
</evidence>
<dbReference type="CDD" id="cd00102">
    <property type="entry name" value="IPT"/>
    <property type="match status" value="1"/>
</dbReference>
<sequence>MRFGVVLFIPSSLSPPSSVLVPSLGESLELSCPMTPLENPSFFQEFVDAACSLDQASVVGICSTFGFPQPDFDTVRSAVRSPSFPHLFEQYMAKGIRANEIPEDLEVVRCFQFLYTVLGRLSNSHLECLRGSLENFPNPQKYSLLNDLASFFVTVDPNRLGPFCGGRLAPEQLREMFRIEDQVVASVLNDLLFRSSEENFIFLHRSLPSLFDGEKKILVSLLSCDPTLWPRFRTIFFRNQPHPTHQPSHQPPPQPVPPEPAPPQPGGPPMQQQPPSSQFSISLLHFPSTNKSIVSRKNLPNPKPGLMLKGDDGGFRAQLFVAPILANFDTGELLPDQLLGAKPLVIMTGKLITFQNLQIKKSSIQLGNIRPCIHFELRRYDRDPKHKGPYELLHWVKSEPIHVVSHSTLCKIAPQADAPPVATKTPPKTTALVVGEVIPETADWRGGTRIAILGENFQDTHHARVRFGSTQIVPEVIGPRTMICYAPRHPLGQVPLSITFDGRVWTPEKPFYFIESIPTFEEVHTIPAFSLDLGSIDNHFGH</sequence>
<dbReference type="InterPro" id="IPR002909">
    <property type="entry name" value="IPT_dom"/>
</dbReference>
<proteinExistence type="predicted"/>
<dbReference type="AlphaFoldDB" id="A0A7S4JLG3"/>
<feature type="compositionally biased region" description="Pro residues" evidence="1">
    <location>
        <begin position="249"/>
        <end position="272"/>
    </location>
</feature>
<evidence type="ECO:0000313" key="3">
    <source>
        <dbReference type="EMBL" id="CAE2267225.1"/>
    </source>
</evidence>
<name>A0A7S4JLG3_9EUKA</name>
<dbReference type="EMBL" id="HBKR01001677">
    <property type="protein sequence ID" value="CAE2267225.1"/>
    <property type="molecule type" value="Transcribed_RNA"/>
</dbReference>
<protein>
    <recommendedName>
        <fullName evidence="2">IPT/TIG domain-containing protein</fullName>
    </recommendedName>
</protein>
<dbReference type="InterPro" id="IPR014756">
    <property type="entry name" value="Ig_E-set"/>
</dbReference>
<dbReference type="Pfam" id="PF01833">
    <property type="entry name" value="TIG"/>
    <property type="match status" value="1"/>
</dbReference>
<dbReference type="Gene3D" id="2.60.40.10">
    <property type="entry name" value="Immunoglobulins"/>
    <property type="match status" value="1"/>
</dbReference>
<accession>A0A7S4JLG3</accession>
<dbReference type="InterPro" id="IPR013783">
    <property type="entry name" value="Ig-like_fold"/>
</dbReference>
<gene>
    <name evidence="3" type="ORF">NAES01612_LOCUS1052</name>
</gene>
<evidence type="ECO:0000256" key="1">
    <source>
        <dbReference type="SAM" id="MobiDB-lite"/>
    </source>
</evidence>
<organism evidence="3">
    <name type="scientific">Paramoeba aestuarina</name>
    <dbReference type="NCBI Taxonomy" id="180227"/>
    <lineage>
        <taxon>Eukaryota</taxon>
        <taxon>Amoebozoa</taxon>
        <taxon>Discosea</taxon>
        <taxon>Flabellinia</taxon>
        <taxon>Dactylopodida</taxon>
        <taxon>Paramoebidae</taxon>
        <taxon>Paramoeba</taxon>
    </lineage>
</organism>
<reference evidence="3" key="1">
    <citation type="submission" date="2021-01" db="EMBL/GenBank/DDBJ databases">
        <authorList>
            <person name="Corre E."/>
            <person name="Pelletier E."/>
            <person name="Niang G."/>
            <person name="Scheremetjew M."/>
            <person name="Finn R."/>
            <person name="Kale V."/>
            <person name="Holt S."/>
            <person name="Cochrane G."/>
            <person name="Meng A."/>
            <person name="Brown T."/>
            <person name="Cohen L."/>
        </authorList>
    </citation>
    <scope>NUCLEOTIDE SEQUENCE</scope>
    <source>
        <strain evidence="3">SoJaBio B1-5/56/2</strain>
    </source>
</reference>
<dbReference type="SUPFAM" id="SSF81296">
    <property type="entry name" value="E set domains"/>
    <property type="match status" value="1"/>
</dbReference>
<feature type="region of interest" description="Disordered" evidence="1">
    <location>
        <begin position="240"/>
        <end position="277"/>
    </location>
</feature>
<feature type="domain" description="IPT/TIG" evidence="2">
    <location>
        <begin position="434"/>
        <end position="502"/>
    </location>
</feature>